<dbReference type="PANTHER" id="PTHR12558">
    <property type="entry name" value="CELL DIVISION CYCLE 16,23,27"/>
    <property type="match status" value="1"/>
</dbReference>
<feature type="chain" id="PRO_5046480566" evidence="2">
    <location>
        <begin position="19"/>
        <end position="323"/>
    </location>
</feature>
<name>A0ABW6DNG4_9BACT</name>
<keyword evidence="4" id="KW-1185">Reference proteome</keyword>
<dbReference type="Proteomes" id="UP001598019">
    <property type="component" value="Unassembled WGS sequence"/>
</dbReference>
<dbReference type="InterPro" id="IPR019734">
    <property type="entry name" value="TPR_rpt"/>
</dbReference>
<reference evidence="3 4" key="1">
    <citation type="submission" date="2024-03" db="EMBL/GenBank/DDBJ databases">
        <title>Aquirufa genome sequencing.</title>
        <authorList>
            <person name="Pitt A."/>
            <person name="Hahn M.W."/>
        </authorList>
    </citation>
    <scope>NUCLEOTIDE SEQUENCE [LARGE SCALE GENOMIC DNA]</scope>
    <source>
        <strain evidence="3 4">HETE-83D</strain>
    </source>
</reference>
<feature type="signal peptide" evidence="2">
    <location>
        <begin position="1"/>
        <end position="18"/>
    </location>
</feature>
<keyword evidence="2" id="KW-0732">Signal</keyword>
<evidence type="ECO:0000256" key="2">
    <source>
        <dbReference type="SAM" id="SignalP"/>
    </source>
</evidence>
<evidence type="ECO:0000256" key="1">
    <source>
        <dbReference type="PROSITE-ProRule" id="PRU00339"/>
    </source>
</evidence>
<comment type="caution">
    <text evidence="3">The sequence shown here is derived from an EMBL/GenBank/DDBJ whole genome shotgun (WGS) entry which is preliminary data.</text>
</comment>
<protein>
    <submittedName>
        <fullName evidence="3">Tetratricopeptide repeat protein</fullName>
    </submittedName>
</protein>
<accession>A0ABW6DNG4</accession>
<dbReference type="SMART" id="SM00028">
    <property type="entry name" value="TPR"/>
    <property type="match status" value="6"/>
</dbReference>
<keyword evidence="1" id="KW-0802">TPR repeat</keyword>
<organism evidence="3 4">
    <name type="scientific">Aquirufa esocilacus</name>
    <dbReference type="NCBI Taxonomy" id="3096513"/>
    <lineage>
        <taxon>Bacteria</taxon>
        <taxon>Pseudomonadati</taxon>
        <taxon>Bacteroidota</taxon>
        <taxon>Cytophagia</taxon>
        <taxon>Cytophagales</taxon>
        <taxon>Flectobacillaceae</taxon>
        <taxon>Aquirufa</taxon>
    </lineage>
</organism>
<feature type="repeat" description="TPR" evidence="1">
    <location>
        <begin position="231"/>
        <end position="264"/>
    </location>
</feature>
<dbReference type="Pfam" id="PF14559">
    <property type="entry name" value="TPR_19"/>
    <property type="match status" value="1"/>
</dbReference>
<dbReference type="Pfam" id="PF13432">
    <property type="entry name" value="TPR_16"/>
    <property type="match status" value="1"/>
</dbReference>
<dbReference type="Pfam" id="PF13181">
    <property type="entry name" value="TPR_8"/>
    <property type="match status" value="3"/>
</dbReference>
<dbReference type="SUPFAM" id="SSF48452">
    <property type="entry name" value="TPR-like"/>
    <property type="match status" value="1"/>
</dbReference>
<dbReference type="Gene3D" id="1.25.40.10">
    <property type="entry name" value="Tetratricopeptide repeat domain"/>
    <property type="match status" value="3"/>
</dbReference>
<dbReference type="InterPro" id="IPR011990">
    <property type="entry name" value="TPR-like_helical_dom_sf"/>
</dbReference>
<evidence type="ECO:0000313" key="4">
    <source>
        <dbReference type="Proteomes" id="UP001598019"/>
    </source>
</evidence>
<feature type="repeat" description="TPR" evidence="1">
    <location>
        <begin position="89"/>
        <end position="122"/>
    </location>
</feature>
<proteinExistence type="predicted"/>
<dbReference type="PANTHER" id="PTHR12558:SF13">
    <property type="entry name" value="CELL DIVISION CYCLE PROTEIN 27 HOMOLOG"/>
    <property type="match status" value="1"/>
</dbReference>
<sequence>MKKLFVLFCLIAPLKALAQETLEEIKEKALAHSNEGLHKEALQYYLKVLKLEPTGLYYGHVGYELMTLDRDDEAKPYLEKATAMTPLEPVFWIDLALIYSNKKQYTDALPILEKGLASNPNSLGLLAAKAKCLFRLNRSEEALPLLNETLKSNYFEADLIFTRAQILEDKGDLAAAYADYTRGLSAYPDHYGLLAGIASVLRKQEKYEEEIIIRKRTLQLFLDKKETKFLGGTHALLGLAYSNMEDHANALREFDASIALEPKYAEVFIQRCITKILLKDLEGACADLSEAMRLKPEEASDIRDFFEENIDFSEFLDYCSPEL</sequence>
<dbReference type="RefSeq" id="WP_377981401.1">
    <property type="nucleotide sequence ID" value="NZ_JBBKXX010000003.1"/>
</dbReference>
<dbReference type="EMBL" id="JBBKXX010000003">
    <property type="protein sequence ID" value="MFD3409056.1"/>
    <property type="molecule type" value="Genomic_DNA"/>
</dbReference>
<gene>
    <name evidence="3" type="ORF">SKC37_10335</name>
</gene>
<dbReference type="PROSITE" id="PS50005">
    <property type="entry name" value="TPR"/>
    <property type="match status" value="2"/>
</dbReference>
<evidence type="ECO:0000313" key="3">
    <source>
        <dbReference type="EMBL" id="MFD3409056.1"/>
    </source>
</evidence>